<gene>
    <name evidence="2" type="ORF">P171DRAFT_46453</name>
</gene>
<dbReference type="EMBL" id="MU001502">
    <property type="protein sequence ID" value="KAF2443895.1"/>
    <property type="molecule type" value="Genomic_DNA"/>
</dbReference>
<dbReference type="Proteomes" id="UP000799764">
    <property type="component" value="Unassembled WGS sequence"/>
</dbReference>
<keyword evidence="1" id="KW-0472">Membrane</keyword>
<keyword evidence="1" id="KW-1133">Transmembrane helix</keyword>
<accession>A0A9P4PH29</accession>
<sequence length="126" mass="14490">MSHRLSGVPVNLLVAIFILFSIFIFTFTLVFVTIVVPGYRLTTGFKVAYNIANAILATVLSRYASGEIQKQWLRQINHEISDVKYQLHHSPHIMQKWRAVSNPPTAWNRPRDMVRLVRHLLTVHGV</sequence>
<evidence type="ECO:0000313" key="3">
    <source>
        <dbReference type="Proteomes" id="UP000799764"/>
    </source>
</evidence>
<name>A0A9P4PH29_9PLEO</name>
<proteinExistence type="predicted"/>
<evidence type="ECO:0000256" key="1">
    <source>
        <dbReference type="SAM" id="Phobius"/>
    </source>
</evidence>
<keyword evidence="3" id="KW-1185">Reference proteome</keyword>
<feature type="transmembrane region" description="Helical" evidence="1">
    <location>
        <begin position="12"/>
        <end position="35"/>
    </location>
</feature>
<comment type="caution">
    <text evidence="2">The sequence shown here is derived from an EMBL/GenBank/DDBJ whole genome shotgun (WGS) entry which is preliminary data.</text>
</comment>
<reference evidence="2" key="1">
    <citation type="journal article" date="2020" name="Stud. Mycol.">
        <title>101 Dothideomycetes genomes: a test case for predicting lifestyles and emergence of pathogens.</title>
        <authorList>
            <person name="Haridas S."/>
            <person name="Albert R."/>
            <person name="Binder M."/>
            <person name="Bloem J."/>
            <person name="Labutti K."/>
            <person name="Salamov A."/>
            <person name="Andreopoulos B."/>
            <person name="Baker S."/>
            <person name="Barry K."/>
            <person name="Bills G."/>
            <person name="Bluhm B."/>
            <person name="Cannon C."/>
            <person name="Castanera R."/>
            <person name="Culley D."/>
            <person name="Daum C."/>
            <person name="Ezra D."/>
            <person name="Gonzalez J."/>
            <person name="Henrissat B."/>
            <person name="Kuo A."/>
            <person name="Liang C."/>
            <person name="Lipzen A."/>
            <person name="Lutzoni F."/>
            <person name="Magnuson J."/>
            <person name="Mondo S."/>
            <person name="Nolan M."/>
            <person name="Ohm R."/>
            <person name="Pangilinan J."/>
            <person name="Park H.-J."/>
            <person name="Ramirez L."/>
            <person name="Alfaro M."/>
            <person name="Sun H."/>
            <person name="Tritt A."/>
            <person name="Yoshinaga Y."/>
            <person name="Zwiers L.-H."/>
            <person name="Turgeon B."/>
            <person name="Goodwin S."/>
            <person name="Spatafora J."/>
            <person name="Crous P."/>
            <person name="Grigoriev I."/>
        </authorList>
    </citation>
    <scope>NUCLEOTIDE SEQUENCE</scope>
    <source>
        <strain evidence="2">CBS 690.94</strain>
    </source>
</reference>
<organism evidence="2 3">
    <name type="scientific">Karstenula rhodostoma CBS 690.94</name>
    <dbReference type="NCBI Taxonomy" id="1392251"/>
    <lineage>
        <taxon>Eukaryota</taxon>
        <taxon>Fungi</taxon>
        <taxon>Dikarya</taxon>
        <taxon>Ascomycota</taxon>
        <taxon>Pezizomycotina</taxon>
        <taxon>Dothideomycetes</taxon>
        <taxon>Pleosporomycetidae</taxon>
        <taxon>Pleosporales</taxon>
        <taxon>Massarineae</taxon>
        <taxon>Didymosphaeriaceae</taxon>
        <taxon>Karstenula</taxon>
    </lineage>
</organism>
<evidence type="ECO:0000313" key="2">
    <source>
        <dbReference type="EMBL" id="KAF2443895.1"/>
    </source>
</evidence>
<protein>
    <submittedName>
        <fullName evidence="2">Uncharacterized protein</fullName>
    </submittedName>
</protein>
<keyword evidence="1" id="KW-0812">Transmembrane</keyword>
<dbReference type="AlphaFoldDB" id="A0A9P4PH29"/>